<protein>
    <recommendedName>
        <fullName evidence="3">Beta-glucuronidase</fullName>
        <ecNumber evidence="2">3.2.1.31</ecNumber>
    </recommendedName>
</protein>
<keyword evidence="4 10" id="KW-0378">Hydrolase</keyword>
<dbReference type="EC" id="3.2.1.31" evidence="2"/>
<dbReference type="RefSeq" id="WP_041975180.1">
    <property type="nucleotide sequence ID" value="NZ_CBXV010000004.1"/>
</dbReference>
<keyword evidence="11" id="KW-1185">Reference proteome</keyword>
<feature type="chain" id="PRO_5002110335" description="Beta-glucuronidase" evidence="6">
    <location>
        <begin position="21"/>
        <end position="597"/>
    </location>
</feature>
<evidence type="ECO:0000259" key="7">
    <source>
        <dbReference type="Pfam" id="PF00703"/>
    </source>
</evidence>
<dbReference type="InterPro" id="IPR006102">
    <property type="entry name" value="Ig-like_GH2"/>
</dbReference>
<feature type="domain" description="Glycoside hydrolase family 2 immunoglobulin-like beta-sandwich" evidence="7">
    <location>
        <begin position="198"/>
        <end position="288"/>
    </location>
</feature>
<keyword evidence="6" id="KW-0732">Signal</keyword>
<name>A0A0B6WWM9_9BACT</name>
<dbReference type="Pfam" id="PF02837">
    <property type="entry name" value="Glyco_hydro_2_N"/>
    <property type="match status" value="1"/>
</dbReference>
<dbReference type="Pfam" id="PF02836">
    <property type="entry name" value="Glyco_hydro_2_C"/>
    <property type="match status" value="1"/>
</dbReference>
<dbReference type="SUPFAM" id="SSF51445">
    <property type="entry name" value="(Trans)glycosidases"/>
    <property type="match status" value="1"/>
</dbReference>
<dbReference type="STRING" id="454194.PYK22_01135"/>
<dbReference type="PROSITE" id="PS00608">
    <property type="entry name" value="GLYCOSYL_HYDROL_F2_2"/>
    <property type="match status" value="1"/>
</dbReference>
<evidence type="ECO:0000259" key="8">
    <source>
        <dbReference type="Pfam" id="PF02836"/>
    </source>
</evidence>
<dbReference type="GO" id="GO:0004566">
    <property type="term" value="F:beta-glucuronidase activity"/>
    <property type="evidence" value="ECO:0007669"/>
    <property type="project" value="UniProtKB-EC"/>
</dbReference>
<dbReference type="InterPro" id="IPR023232">
    <property type="entry name" value="Glyco_hydro_2_AS"/>
</dbReference>
<evidence type="ECO:0000256" key="2">
    <source>
        <dbReference type="ARBA" id="ARBA00012761"/>
    </source>
</evidence>
<dbReference type="PANTHER" id="PTHR10066:SF67">
    <property type="entry name" value="BETA-GLUCURONIDASE"/>
    <property type="match status" value="1"/>
</dbReference>
<dbReference type="Gene3D" id="2.60.40.10">
    <property type="entry name" value="Immunoglobulins"/>
    <property type="match status" value="1"/>
</dbReference>
<dbReference type="GO" id="GO:0005975">
    <property type="term" value="P:carbohydrate metabolic process"/>
    <property type="evidence" value="ECO:0007669"/>
    <property type="project" value="InterPro"/>
</dbReference>
<dbReference type="InterPro" id="IPR006103">
    <property type="entry name" value="Glyco_hydro_2_cat"/>
</dbReference>
<dbReference type="InterPro" id="IPR036156">
    <property type="entry name" value="Beta-gal/glucu_dom_sf"/>
</dbReference>
<dbReference type="Proteomes" id="UP000031518">
    <property type="component" value="Unassembled WGS sequence"/>
</dbReference>
<accession>A0A0B6WWM9</accession>
<dbReference type="InterPro" id="IPR013783">
    <property type="entry name" value="Ig-like_fold"/>
</dbReference>
<feature type="signal peptide" evidence="6">
    <location>
        <begin position="1"/>
        <end position="20"/>
    </location>
</feature>
<evidence type="ECO:0000256" key="1">
    <source>
        <dbReference type="ARBA" id="ARBA00007401"/>
    </source>
</evidence>
<dbReference type="InterPro" id="IPR008979">
    <property type="entry name" value="Galactose-bd-like_sf"/>
</dbReference>
<reference evidence="10 11" key="2">
    <citation type="submission" date="2015-01" db="EMBL/GenBank/DDBJ databases">
        <title>Complete genome sequence of Pyrinomonas methylaliphatogenes type strain K22T.</title>
        <authorList>
            <person name="Lee K.C.Y."/>
            <person name="Power J.F."/>
            <person name="Dunfield P.F."/>
            <person name="Morgan X.C."/>
            <person name="Huttenhower C."/>
            <person name="Stott M.B."/>
        </authorList>
    </citation>
    <scope>NUCLEOTIDE SEQUENCE [LARGE SCALE GENOMIC DNA]</scope>
    <source>
        <strain evidence="10 11">K22</strain>
    </source>
</reference>
<dbReference type="PRINTS" id="PR00132">
    <property type="entry name" value="GLHYDRLASE2"/>
</dbReference>
<dbReference type="Gene3D" id="2.60.120.260">
    <property type="entry name" value="Galactose-binding domain-like"/>
    <property type="match status" value="1"/>
</dbReference>
<dbReference type="SUPFAM" id="SSF49303">
    <property type="entry name" value="beta-Galactosidase/glucuronidase domain"/>
    <property type="match status" value="1"/>
</dbReference>
<dbReference type="GO" id="GO:0030246">
    <property type="term" value="F:carbohydrate binding"/>
    <property type="evidence" value="ECO:0007669"/>
    <property type="project" value="TreeGrafter"/>
</dbReference>
<dbReference type="Gene3D" id="3.20.20.80">
    <property type="entry name" value="Glycosidases"/>
    <property type="match status" value="1"/>
</dbReference>
<reference evidence="10 11" key="1">
    <citation type="submission" date="2013-12" db="EMBL/GenBank/DDBJ databases">
        <authorList>
            <person name="Stott M."/>
        </authorList>
    </citation>
    <scope>NUCLEOTIDE SEQUENCE [LARGE SCALE GENOMIC DNA]</scope>
    <source>
        <strain evidence="10 11">K22</strain>
    </source>
</reference>
<evidence type="ECO:0000256" key="4">
    <source>
        <dbReference type="ARBA" id="ARBA00022801"/>
    </source>
</evidence>
<evidence type="ECO:0000256" key="6">
    <source>
        <dbReference type="SAM" id="SignalP"/>
    </source>
</evidence>
<dbReference type="OrthoDB" id="9762066at2"/>
<dbReference type="InterPro" id="IPR006101">
    <property type="entry name" value="Glyco_hydro_2"/>
</dbReference>
<dbReference type="AlphaFoldDB" id="A0A0B6WWM9"/>
<feature type="domain" description="Glycosyl hydrolases family 2 sugar binding" evidence="9">
    <location>
        <begin position="90"/>
        <end position="196"/>
    </location>
</feature>
<keyword evidence="5 10" id="KW-0326">Glycosidase</keyword>
<sequence precursor="true">MRKGLLILLALLFIAAQAKAQSDPLIVNVEGRRTISLDGRWKAIVDPYGIGEEQKYFRDAHQRTASDLIEYNFDTADWLDVPGDWNSQRERLFLYEGAVWYRRLFDYQRSAGKRLFVYFGAANYIADVYLNGERIGRHEGGFTPFNFEITDRVRDGSNSLIVRVDNRRLREGVPTLVTDWWNYGGLTRSVALVEVPETFIQDYFIQLQKGTRDRIAGWVKLNGKRLVQRVTIRIPELNLSQAVNTDANGYAAFSFQAKLDLWTPENPKLYDVQLVAETDSVTDQIGFRSIEVRGTDILLNGRPVFLRGICLHEEAPFRSGRAFSREEARTLLGWAKELGCNFVRLAHYPHNEQMVREADRMGLLVWAEVPVYWGIQWESRETLANALNQLTEEITRDKNRAAIAIWSVANETPQSEARLRFLRSLIERARELDPTRLVSAAMLPRRPAEDIYVIDDPLGQYVDVLGCNEYVGWYDGLPEKADRVQWQIAYQKPLIISEFGAGAVYGLHGDRLTRWTEEYQEEVYRHQIGMLRRIPLLRGVSPWILMDFRSPRRPLVGIQDFYNRKGVISNRGEKKRAFYVLREFYRELQERSGANVR</sequence>
<dbReference type="EMBL" id="CBXV010000004">
    <property type="protein sequence ID" value="CDM65137.1"/>
    <property type="molecule type" value="Genomic_DNA"/>
</dbReference>
<proteinExistence type="inferred from homology"/>
<dbReference type="PANTHER" id="PTHR10066">
    <property type="entry name" value="BETA-GLUCURONIDASE"/>
    <property type="match status" value="1"/>
</dbReference>
<gene>
    <name evidence="10" type="ORF">PYK22_01135</name>
</gene>
<dbReference type="InterPro" id="IPR017853">
    <property type="entry name" value="GH"/>
</dbReference>
<evidence type="ECO:0000256" key="3">
    <source>
        <dbReference type="ARBA" id="ARBA00016205"/>
    </source>
</evidence>
<evidence type="ECO:0000313" key="10">
    <source>
        <dbReference type="EMBL" id="CDM65137.1"/>
    </source>
</evidence>
<dbReference type="SUPFAM" id="SSF49785">
    <property type="entry name" value="Galactose-binding domain-like"/>
    <property type="match status" value="1"/>
</dbReference>
<comment type="similarity">
    <text evidence="1">Belongs to the glycosyl hydrolase 2 family.</text>
</comment>
<evidence type="ECO:0000259" key="9">
    <source>
        <dbReference type="Pfam" id="PF02837"/>
    </source>
</evidence>
<feature type="domain" description="Glycoside hydrolase family 2 catalytic" evidence="8">
    <location>
        <begin position="290"/>
        <end position="523"/>
    </location>
</feature>
<evidence type="ECO:0000313" key="11">
    <source>
        <dbReference type="Proteomes" id="UP000031518"/>
    </source>
</evidence>
<dbReference type="InterPro" id="IPR006104">
    <property type="entry name" value="Glyco_hydro_2_N"/>
</dbReference>
<dbReference type="GO" id="GO:0019391">
    <property type="term" value="P:glucuronoside catabolic process"/>
    <property type="evidence" value="ECO:0007669"/>
    <property type="project" value="TreeGrafter"/>
</dbReference>
<organism evidence="10 11">
    <name type="scientific">Pyrinomonas methylaliphatogenes</name>
    <dbReference type="NCBI Taxonomy" id="454194"/>
    <lineage>
        <taxon>Bacteria</taxon>
        <taxon>Pseudomonadati</taxon>
        <taxon>Acidobacteriota</taxon>
        <taxon>Blastocatellia</taxon>
        <taxon>Blastocatellales</taxon>
        <taxon>Pyrinomonadaceae</taxon>
        <taxon>Pyrinomonas</taxon>
    </lineage>
</organism>
<dbReference type="Pfam" id="PF00703">
    <property type="entry name" value="Glyco_hydro_2"/>
    <property type="match status" value="1"/>
</dbReference>
<evidence type="ECO:0000256" key="5">
    <source>
        <dbReference type="ARBA" id="ARBA00023295"/>
    </source>
</evidence>